<comment type="caution">
    <text evidence="1">The sequence shown here is derived from an EMBL/GenBank/DDBJ whole genome shotgun (WGS) entry which is preliminary data.</text>
</comment>
<proteinExistence type="predicted"/>
<organism evidence="1 2">
    <name type="scientific">Leptonema illini</name>
    <dbReference type="NCBI Taxonomy" id="183"/>
    <lineage>
        <taxon>Bacteria</taxon>
        <taxon>Pseudomonadati</taxon>
        <taxon>Spirochaetota</taxon>
        <taxon>Spirochaetia</taxon>
        <taxon>Leptospirales</taxon>
        <taxon>Leptospiraceae</taxon>
        <taxon>Leptonema</taxon>
    </lineage>
</organism>
<accession>A0A833H3M5</accession>
<dbReference type="AlphaFoldDB" id="A0A833H3M5"/>
<sequence>MIRLHAIVEGPTEKAFVDRVLGPYLASYDVFADARCVLTGRDSRTGRPFRGGMTNYLKIKTDIETWMKEDRSADCRFTTMFDLYGLPTDFPGYDLAVGRTPYAKIEFLEVAFGRDFQEEGRNSFLPYLQLHEFEALVLAEPEALAQEYLEYRKPIKNIVAMVGDQNPELIDDGYETAPSRRILKEIPAYDKVTSGVQIVSAIGLEKLRRRCLHFSQWISRLEGLNE</sequence>
<gene>
    <name evidence="1" type="ORF">F9K24_04585</name>
</gene>
<protein>
    <submittedName>
        <fullName evidence="1">DUF4276 family protein</fullName>
    </submittedName>
</protein>
<dbReference type="EMBL" id="WBUI01000003">
    <property type="protein sequence ID" value="KAB2934309.1"/>
    <property type="molecule type" value="Genomic_DNA"/>
</dbReference>
<evidence type="ECO:0000313" key="1">
    <source>
        <dbReference type="EMBL" id="KAB2934309.1"/>
    </source>
</evidence>
<name>A0A833H3M5_9LEPT</name>
<reference evidence="1 2" key="1">
    <citation type="submission" date="2019-10" db="EMBL/GenBank/DDBJ databases">
        <title>Extracellular Electron Transfer in a Candidatus Methanoperedens spp. Enrichment Culture.</title>
        <authorList>
            <person name="Berger S."/>
            <person name="Rangel Shaw D."/>
            <person name="Berben T."/>
            <person name="In 'T Zandt M."/>
            <person name="Frank J."/>
            <person name="Reimann J."/>
            <person name="Jetten M.S.M."/>
            <person name="Welte C.U."/>
        </authorList>
    </citation>
    <scope>NUCLEOTIDE SEQUENCE [LARGE SCALE GENOMIC DNA]</scope>
    <source>
        <strain evidence="1">SB12</strain>
    </source>
</reference>
<evidence type="ECO:0000313" key="2">
    <source>
        <dbReference type="Proteomes" id="UP000460298"/>
    </source>
</evidence>
<dbReference type="Pfam" id="PF14103">
    <property type="entry name" value="DUF4276"/>
    <property type="match status" value="1"/>
</dbReference>
<dbReference type="InterPro" id="IPR025455">
    <property type="entry name" value="DUF4276"/>
</dbReference>
<dbReference type="Proteomes" id="UP000460298">
    <property type="component" value="Unassembled WGS sequence"/>
</dbReference>